<reference evidence="2 3" key="1">
    <citation type="submission" date="2019-08" db="EMBL/GenBank/DDBJ databases">
        <title>Draft genome sequence of Chryseobacterium sp. Gsoil 183.</title>
        <authorList>
            <person name="Im W.-T."/>
        </authorList>
    </citation>
    <scope>NUCLEOTIDE SEQUENCE [LARGE SCALE GENOMIC DNA]</scope>
    <source>
        <strain evidence="2 3">Gsoil 183</strain>
    </source>
</reference>
<name>A0A5D8ZGR7_9FLAO</name>
<accession>A0A5D8ZGR7</accession>
<feature type="domain" description="Recombinase" evidence="1">
    <location>
        <begin position="9"/>
        <end position="114"/>
    </location>
</feature>
<dbReference type="Pfam" id="PF13408">
    <property type="entry name" value="Zn_ribbon_recom"/>
    <property type="match status" value="1"/>
</dbReference>
<dbReference type="OrthoDB" id="9815006at2"/>
<evidence type="ECO:0000313" key="3">
    <source>
        <dbReference type="Proteomes" id="UP000323884"/>
    </source>
</evidence>
<evidence type="ECO:0000313" key="2">
    <source>
        <dbReference type="EMBL" id="TZF93716.1"/>
    </source>
</evidence>
<dbReference type="GO" id="GO:0000150">
    <property type="term" value="F:DNA strand exchange activity"/>
    <property type="evidence" value="ECO:0007669"/>
    <property type="project" value="InterPro"/>
</dbReference>
<evidence type="ECO:0000259" key="1">
    <source>
        <dbReference type="PROSITE" id="PS51737"/>
    </source>
</evidence>
<dbReference type="InterPro" id="IPR025827">
    <property type="entry name" value="Zn_ribbon_recom_dom"/>
</dbReference>
<comment type="caution">
    <text evidence="2">The sequence shown here is derived from an EMBL/GenBank/DDBJ whole genome shotgun (WGS) entry which is preliminary data.</text>
</comment>
<dbReference type="PANTHER" id="PTHR30461">
    <property type="entry name" value="DNA-INVERTASE FROM LAMBDOID PROPHAGE"/>
    <property type="match status" value="1"/>
</dbReference>
<dbReference type="AlphaFoldDB" id="A0A5D8ZGR7"/>
<dbReference type="GO" id="GO:0003677">
    <property type="term" value="F:DNA binding"/>
    <property type="evidence" value="ECO:0007669"/>
    <property type="project" value="InterPro"/>
</dbReference>
<protein>
    <recommendedName>
        <fullName evidence="1">Recombinase domain-containing protein</fullName>
    </recommendedName>
</protein>
<organism evidence="2 3">
    <name type="scientific">Chryseobacterium panacisoli</name>
    <dbReference type="NCBI Taxonomy" id="1807141"/>
    <lineage>
        <taxon>Bacteria</taxon>
        <taxon>Pseudomonadati</taxon>
        <taxon>Bacteroidota</taxon>
        <taxon>Flavobacteriia</taxon>
        <taxon>Flavobacteriales</taxon>
        <taxon>Weeksellaceae</taxon>
        <taxon>Chryseobacterium group</taxon>
        <taxon>Chryseobacterium</taxon>
    </lineage>
</organism>
<dbReference type="InterPro" id="IPR011109">
    <property type="entry name" value="DNA_bind_recombinase_dom"/>
</dbReference>
<dbReference type="EMBL" id="VTRU01000005">
    <property type="protein sequence ID" value="TZF93716.1"/>
    <property type="molecule type" value="Genomic_DNA"/>
</dbReference>
<dbReference type="Gene3D" id="3.90.1750.20">
    <property type="entry name" value="Putative Large Serine Recombinase, Chain B, Domain 2"/>
    <property type="match status" value="1"/>
</dbReference>
<dbReference type="Pfam" id="PF07508">
    <property type="entry name" value="Recombinase"/>
    <property type="match status" value="1"/>
</dbReference>
<dbReference type="InterPro" id="IPR038109">
    <property type="entry name" value="DNA_bind_recomb_sf"/>
</dbReference>
<dbReference type="PROSITE" id="PS51737">
    <property type="entry name" value="RECOMBINASE_DNA_BIND"/>
    <property type="match status" value="1"/>
</dbReference>
<dbReference type="PANTHER" id="PTHR30461:SF23">
    <property type="entry name" value="DNA RECOMBINASE-RELATED"/>
    <property type="match status" value="1"/>
</dbReference>
<gene>
    <name evidence="2" type="ORF">FW781_18675</name>
</gene>
<sequence length="192" mass="22458">MLRMECVEPEKWEDDKKIMKLKQPQADLIKWAFEQFATGTYSISQVRTMTVQKGLLCSKNNFWKILHNPIYCGIITVKATKTEDIQYVKGIHRHIIAENLFRTVQLLLKSKRKQNESKLQSKLLFPLRGFINCPFCRRKLTGSTSQGKIKKYGYYHCSTSKCKGRFKADFLEKSYESLLKKITLLPSVHEPF</sequence>
<keyword evidence="3" id="KW-1185">Reference proteome</keyword>
<dbReference type="Proteomes" id="UP000323884">
    <property type="component" value="Unassembled WGS sequence"/>
</dbReference>
<proteinExistence type="predicted"/>
<dbReference type="InterPro" id="IPR050639">
    <property type="entry name" value="SSR_resolvase"/>
</dbReference>